<proteinExistence type="predicted"/>
<feature type="non-terminal residue" evidence="1">
    <location>
        <position position="1"/>
    </location>
</feature>
<organism evidence="1 2">
    <name type="scientific">Emergomyces pasteurianus Ep9510</name>
    <dbReference type="NCBI Taxonomy" id="1447872"/>
    <lineage>
        <taxon>Eukaryota</taxon>
        <taxon>Fungi</taxon>
        <taxon>Dikarya</taxon>
        <taxon>Ascomycota</taxon>
        <taxon>Pezizomycotina</taxon>
        <taxon>Eurotiomycetes</taxon>
        <taxon>Eurotiomycetidae</taxon>
        <taxon>Onygenales</taxon>
        <taxon>Ajellomycetaceae</taxon>
        <taxon>Emergomyces</taxon>
    </lineage>
</organism>
<gene>
    <name evidence="1" type="ORF">AJ78_08486</name>
</gene>
<dbReference type="Proteomes" id="UP000182235">
    <property type="component" value="Unassembled WGS sequence"/>
</dbReference>
<dbReference type="VEuPathDB" id="FungiDB:AJ78_08486"/>
<evidence type="ECO:0000313" key="1">
    <source>
        <dbReference type="EMBL" id="OJD10531.1"/>
    </source>
</evidence>
<comment type="caution">
    <text evidence="1">The sequence shown here is derived from an EMBL/GenBank/DDBJ whole genome shotgun (WGS) entry which is preliminary data.</text>
</comment>
<dbReference type="EMBL" id="LGRN01000765">
    <property type="protein sequence ID" value="OJD10531.1"/>
    <property type="molecule type" value="Genomic_DNA"/>
</dbReference>
<reference evidence="1 2" key="1">
    <citation type="submission" date="2015-07" db="EMBL/GenBank/DDBJ databases">
        <title>Emmonsia species relationships and genome sequence.</title>
        <authorList>
            <consortium name="The Broad Institute Genomics Platform"/>
            <person name="Cuomo C.A."/>
            <person name="Munoz J.F."/>
            <person name="Imamovic A."/>
            <person name="Priest M.E."/>
            <person name="Young S."/>
            <person name="Clay O.K."/>
            <person name="McEwen J.G."/>
        </authorList>
    </citation>
    <scope>NUCLEOTIDE SEQUENCE [LARGE SCALE GENOMIC DNA]</scope>
    <source>
        <strain evidence="1 2">UAMH 9510</strain>
    </source>
</reference>
<accession>A0A1J9PRP8</accession>
<keyword evidence="2" id="KW-1185">Reference proteome</keyword>
<evidence type="ECO:0000313" key="2">
    <source>
        <dbReference type="Proteomes" id="UP000182235"/>
    </source>
</evidence>
<sequence>SLRTALEHCFAVNPQLSNTQPLPVNERSKHRALRKTIEVLYKRTDVLEDIIVSMRQEDLLNITLDDRICALKKIKEIQAMDCHDQIPPRLLKCIAPQCKHSNREYQFTEHLTKHIRNTRVRSHQFHRAILTRTYCFQCGKEFSANTSRNRVD</sequence>
<name>A0A1J9PRP8_9EURO</name>
<dbReference type="AlphaFoldDB" id="A0A1J9PRP8"/>
<dbReference type="OrthoDB" id="10487945at2759"/>
<protein>
    <submittedName>
        <fullName evidence="1">Uncharacterized protein</fullName>
    </submittedName>
</protein>